<keyword evidence="1 3" id="KW-0808">Transferase</keyword>
<name>A0AAW9SEF7_9RHOB</name>
<proteinExistence type="predicted"/>
<reference evidence="3 4" key="1">
    <citation type="submission" date="2024-05" db="EMBL/GenBank/DDBJ databases">
        <title>Genome sequence of Ponticoccus litoralis KCCM 90028.</title>
        <authorList>
            <person name="Kim J.M."/>
            <person name="Lee J.K."/>
            <person name="Choi B.J."/>
            <person name="Bayburt H."/>
            <person name="Baek J.H."/>
            <person name="Jeon C.O."/>
        </authorList>
    </citation>
    <scope>NUCLEOTIDE SEQUENCE [LARGE SCALE GENOMIC DNA]</scope>
    <source>
        <strain evidence="3 4">KCCM 90028</strain>
    </source>
</reference>
<evidence type="ECO:0000256" key="1">
    <source>
        <dbReference type="ARBA" id="ARBA00022679"/>
    </source>
</evidence>
<comment type="caution">
    <text evidence="3">The sequence shown here is derived from an EMBL/GenBank/DDBJ whole genome shotgun (WGS) entry which is preliminary data.</text>
</comment>
<dbReference type="Pfam" id="PF02515">
    <property type="entry name" value="CoA_transf_3"/>
    <property type="match status" value="1"/>
</dbReference>
<feature type="region of interest" description="Disordered" evidence="2">
    <location>
        <begin position="352"/>
        <end position="377"/>
    </location>
</feature>
<dbReference type="SUPFAM" id="SSF89796">
    <property type="entry name" value="CoA-transferase family III (CaiB/BaiF)"/>
    <property type="match status" value="1"/>
</dbReference>
<organism evidence="3 4">
    <name type="scientific">Ponticoccus litoralis</name>
    <dbReference type="NCBI Taxonomy" id="422297"/>
    <lineage>
        <taxon>Bacteria</taxon>
        <taxon>Pseudomonadati</taxon>
        <taxon>Pseudomonadota</taxon>
        <taxon>Alphaproteobacteria</taxon>
        <taxon>Rhodobacterales</taxon>
        <taxon>Roseobacteraceae</taxon>
        <taxon>Ponticoccus</taxon>
    </lineage>
</organism>
<dbReference type="InterPro" id="IPR023606">
    <property type="entry name" value="CoA-Trfase_III_dom_1_sf"/>
</dbReference>
<evidence type="ECO:0000313" key="4">
    <source>
        <dbReference type="Proteomes" id="UP001428774"/>
    </source>
</evidence>
<dbReference type="PANTHER" id="PTHR48207">
    <property type="entry name" value="SUCCINATE--HYDROXYMETHYLGLUTARATE COA-TRANSFERASE"/>
    <property type="match status" value="1"/>
</dbReference>
<evidence type="ECO:0000313" key="3">
    <source>
        <dbReference type="EMBL" id="MEN9063234.1"/>
    </source>
</evidence>
<dbReference type="Proteomes" id="UP001428774">
    <property type="component" value="Unassembled WGS sequence"/>
</dbReference>
<dbReference type="InterPro" id="IPR050483">
    <property type="entry name" value="CoA-transferase_III_domain"/>
</dbReference>
<dbReference type="Gene3D" id="3.40.50.10540">
    <property type="entry name" value="Crotonobetainyl-coa:carnitine coa-transferase, domain 1"/>
    <property type="match status" value="1"/>
</dbReference>
<dbReference type="RefSeq" id="WP_347168333.1">
    <property type="nucleotide sequence ID" value="NZ_JBDNCH010000004.1"/>
</dbReference>
<dbReference type="InterPro" id="IPR003673">
    <property type="entry name" value="CoA-Trfase_fam_III"/>
</dbReference>
<dbReference type="AlphaFoldDB" id="A0AAW9SEF7"/>
<gene>
    <name evidence="3" type="ORF">ABFB10_21835</name>
</gene>
<dbReference type="InterPro" id="IPR044855">
    <property type="entry name" value="CoA-Trfase_III_dom3_sf"/>
</dbReference>
<dbReference type="GO" id="GO:0008410">
    <property type="term" value="F:CoA-transferase activity"/>
    <property type="evidence" value="ECO:0007669"/>
    <property type="project" value="TreeGrafter"/>
</dbReference>
<accession>A0AAW9SEF7</accession>
<dbReference type="PANTHER" id="PTHR48207:SF4">
    <property type="entry name" value="BLL6097 PROTEIN"/>
    <property type="match status" value="1"/>
</dbReference>
<evidence type="ECO:0000256" key="2">
    <source>
        <dbReference type="SAM" id="MobiDB-lite"/>
    </source>
</evidence>
<sequence>MTLDLPLAGLKVLDFSQFLAGPYCALKLADLGAEVVKVERAGQGDLSRYLYLTDTKIGGESTIFHAINRNKRSVAVDLKSGADRDRLRGLVEGADVILQNFRPGVMDRLGFGYEAVKAMNPKVVYGTVTGYGATGPWVDLPGQDLLAQARSGVMWLSGGRDDGPVAMGLPIADVLAGAALAQGVLALLYRRAVKGIGGYVETSLIEVLADLQFELLTTWLNDGRRTPLRSANNPAHAYLAAPYGVYQTADGHVAIAMGKLELLARITGLSAEIATGDAFTARDEIKAGLAERLLTRPTEHWMQAFIEADIWAAPVMDWDGVLDSGVLQTLEMTQEIARDAVRMQTTRLPLRIDGQRPSSSTAAPTLGDANALLDTGW</sequence>
<dbReference type="Gene3D" id="3.30.1540.10">
    <property type="entry name" value="formyl-coa transferase, domain 3"/>
    <property type="match status" value="1"/>
</dbReference>
<dbReference type="EC" id="2.8.3.-" evidence="3"/>
<protein>
    <submittedName>
        <fullName evidence="3">CoA transferase</fullName>
        <ecNumber evidence="3">2.8.3.-</ecNumber>
    </submittedName>
</protein>
<dbReference type="EMBL" id="JBDNCH010000004">
    <property type="protein sequence ID" value="MEN9063234.1"/>
    <property type="molecule type" value="Genomic_DNA"/>
</dbReference>
<keyword evidence="4" id="KW-1185">Reference proteome</keyword>